<proteinExistence type="predicted"/>
<organism evidence="1">
    <name type="scientific">marine sediment metagenome</name>
    <dbReference type="NCBI Taxonomy" id="412755"/>
    <lineage>
        <taxon>unclassified sequences</taxon>
        <taxon>metagenomes</taxon>
        <taxon>ecological metagenomes</taxon>
    </lineage>
</organism>
<dbReference type="AlphaFoldDB" id="A0A0F9C1I2"/>
<protein>
    <recommendedName>
        <fullName evidence="2">Myb-like domain-containing protein</fullName>
    </recommendedName>
</protein>
<sequence length="148" mass="17603">MTPIWTDKEIKDLKKNYPKASWDESLNLIPNRTKGAIKRKASELQLKKNTKINWTKEEENYIEDYLKEKIEFHRLMSLLPNRSIQSINLKEREVSKKLNIGFCRYCGKFSSGDSQKLTNHRLQCNKNPKSDNYVKPPGYFKLKEKKFF</sequence>
<dbReference type="EMBL" id="LAZR01049066">
    <property type="protein sequence ID" value="KKK90516.1"/>
    <property type="molecule type" value="Genomic_DNA"/>
</dbReference>
<evidence type="ECO:0008006" key="2">
    <source>
        <dbReference type="Google" id="ProtNLM"/>
    </source>
</evidence>
<name>A0A0F9C1I2_9ZZZZ</name>
<reference evidence="1" key="1">
    <citation type="journal article" date="2015" name="Nature">
        <title>Complex archaea that bridge the gap between prokaryotes and eukaryotes.</title>
        <authorList>
            <person name="Spang A."/>
            <person name="Saw J.H."/>
            <person name="Jorgensen S.L."/>
            <person name="Zaremba-Niedzwiedzka K."/>
            <person name="Martijn J."/>
            <person name="Lind A.E."/>
            <person name="van Eijk R."/>
            <person name="Schleper C."/>
            <person name="Guy L."/>
            <person name="Ettema T.J."/>
        </authorList>
    </citation>
    <scope>NUCLEOTIDE SEQUENCE</scope>
</reference>
<accession>A0A0F9C1I2</accession>
<comment type="caution">
    <text evidence="1">The sequence shown here is derived from an EMBL/GenBank/DDBJ whole genome shotgun (WGS) entry which is preliminary data.</text>
</comment>
<evidence type="ECO:0000313" key="1">
    <source>
        <dbReference type="EMBL" id="KKK90516.1"/>
    </source>
</evidence>
<gene>
    <name evidence="1" type="ORF">LCGC14_2722210</name>
</gene>